<name>A0A7C9CWM4_OPUST</name>
<dbReference type="PANTHER" id="PTHR33210">
    <property type="entry name" value="PROTODERMAL FACTOR 1"/>
    <property type="match status" value="1"/>
</dbReference>
<dbReference type="InterPro" id="IPR039923">
    <property type="entry name" value="Protodermal_1"/>
</dbReference>
<keyword evidence="2" id="KW-0732">Signal</keyword>
<dbReference type="AlphaFoldDB" id="A0A7C9CWM4"/>
<dbReference type="EMBL" id="GISG01051548">
    <property type="protein sequence ID" value="MBA4625324.1"/>
    <property type="molecule type" value="Transcribed_RNA"/>
</dbReference>
<evidence type="ECO:0000313" key="3">
    <source>
        <dbReference type="EMBL" id="MBA4625324.1"/>
    </source>
</evidence>
<reference evidence="3" key="1">
    <citation type="journal article" date="2013" name="J. Plant Res.">
        <title>Effect of fungi and light on seed germination of three Opuntia species from semiarid lands of central Mexico.</title>
        <authorList>
            <person name="Delgado-Sanchez P."/>
            <person name="Jimenez-Bremont J.F."/>
            <person name="Guerrero-Gonzalez Mde L."/>
            <person name="Flores J."/>
        </authorList>
    </citation>
    <scope>NUCLEOTIDE SEQUENCE</scope>
    <source>
        <tissue evidence="3">Cladode</tissue>
    </source>
</reference>
<reference evidence="3" key="2">
    <citation type="submission" date="2020-07" db="EMBL/GenBank/DDBJ databases">
        <authorList>
            <person name="Vera ALvarez R."/>
            <person name="Arias-Moreno D.M."/>
            <person name="Jimenez-Jacinto V."/>
            <person name="Jimenez-Bremont J.F."/>
            <person name="Swaminathan K."/>
            <person name="Moose S.P."/>
            <person name="Guerrero-Gonzalez M.L."/>
            <person name="Marino-Ramirez L."/>
            <person name="Landsman D."/>
            <person name="Rodriguez-Kessler M."/>
            <person name="Delgado-Sanchez P."/>
        </authorList>
    </citation>
    <scope>NUCLEOTIDE SEQUENCE</scope>
    <source>
        <tissue evidence="3">Cladode</tissue>
    </source>
</reference>
<dbReference type="PANTHER" id="PTHR33210:SF24">
    <property type="entry name" value="POLLEN OLE E 1 ALLERGEN AND EXTENSIN FAMILY PROTEIN"/>
    <property type="match status" value="1"/>
</dbReference>
<feature type="compositionally biased region" description="Pro residues" evidence="1">
    <location>
        <begin position="154"/>
        <end position="188"/>
    </location>
</feature>
<dbReference type="Pfam" id="PF01190">
    <property type="entry name" value="Pollen_Ole_e_1"/>
    <property type="match status" value="1"/>
</dbReference>
<evidence type="ECO:0000256" key="1">
    <source>
        <dbReference type="SAM" id="MobiDB-lite"/>
    </source>
</evidence>
<protein>
    <submittedName>
        <fullName evidence="3">Uncharacterized protein</fullName>
    </submittedName>
</protein>
<organism evidence="3">
    <name type="scientific">Opuntia streptacantha</name>
    <name type="common">Prickly pear cactus</name>
    <name type="synonym">Opuntia cardona</name>
    <dbReference type="NCBI Taxonomy" id="393608"/>
    <lineage>
        <taxon>Eukaryota</taxon>
        <taxon>Viridiplantae</taxon>
        <taxon>Streptophyta</taxon>
        <taxon>Embryophyta</taxon>
        <taxon>Tracheophyta</taxon>
        <taxon>Spermatophyta</taxon>
        <taxon>Magnoliopsida</taxon>
        <taxon>eudicotyledons</taxon>
        <taxon>Gunneridae</taxon>
        <taxon>Pentapetalae</taxon>
        <taxon>Caryophyllales</taxon>
        <taxon>Cactineae</taxon>
        <taxon>Cactaceae</taxon>
        <taxon>Opuntioideae</taxon>
        <taxon>Opuntia</taxon>
    </lineage>
</organism>
<accession>A0A7C9CWM4</accession>
<feature type="signal peptide" evidence="2">
    <location>
        <begin position="1"/>
        <end position="25"/>
    </location>
</feature>
<evidence type="ECO:0000256" key="2">
    <source>
        <dbReference type="SAM" id="SignalP"/>
    </source>
</evidence>
<sequence length="335" mass="36217">MHNNLQYYLLVTFLCFSVAIHGVQGGAMVTGSVFCDQCKDGQVSLFDYPLSGMKVTLVCPGSGGQATTVGEKITDLLGNYVMTFDGTPDLSSCYTQIAPTGNEEASNECKAATGPPKSVRLMFSMFDMATYSVDPLISQPAKPLSFCPKSSSPPTTPTFQLPPPIGTNPPPVAPVTPVNPPATPKPPTPSIRLPPLPKLPPLPRLPPLPFVEASACPYQYWTTAEYKCYWRAVTPDTTVALVFGPLAAKKYGTKLTLWAGLHGKGDPYRTLLREAITSLLNSYNSFQFSYNALEVLQHFDSALTGSTRSILLTALRFKRANSGHGRIPCKFTPCK</sequence>
<feature type="chain" id="PRO_5027900257" evidence="2">
    <location>
        <begin position="26"/>
        <end position="335"/>
    </location>
</feature>
<proteinExistence type="predicted"/>
<feature type="region of interest" description="Disordered" evidence="1">
    <location>
        <begin position="147"/>
        <end position="188"/>
    </location>
</feature>